<dbReference type="SUPFAM" id="SSF47266">
    <property type="entry name" value="4-helical cytokines"/>
    <property type="match status" value="1"/>
</dbReference>
<dbReference type="PROSITE" id="PS00266">
    <property type="entry name" value="SOMATOTROPIN_1"/>
    <property type="match status" value="1"/>
</dbReference>
<dbReference type="CDD" id="cd10285">
    <property type="entry name" value="somatotropin_like"/>
    <property type="match status" value="1"/>
</dbReference>
<keyword evidence="5" id="KW-1015">Disulfide bond</keyword>
<keyword evidence="8" id="KW-1185">Reference proteome</keyword>
<dbReference type="Pfam" id="PF00103">
    <property type="entry name" value="Hormone_1"/>
    <property type="match status" value="1"/>
</dbReference>
<proteinExistence type="inferred from homology"/>
<dbReference type="InterPro" id="IPR034975">
    <property type="entry name" value="Somatotropin"/>
</dbReference>
<comment type="subcellular location">
    <subcellularLocation>
        <location evidence="1 6">Secreted</location>
    </subcellularLocation>
</comment>
<dbReference type="GO" id="GO:0070186">
    <property type="term" value="F:growth hormone activity"/>
    <property type="evidence" value="ECO:0007669"/>
    <property type="project" value="TreeGrafter"/>
</dbReference>
<sequence>MGQLLGKPLAKSIVLLNKVFIVNKADAFENQRLFNNAVIRVQVLHQLAAKMITDFEESLYPDDRRALSKIFPLSHCISDSIEAPTGKDETQKSSVLRLLRTSSRLIESWEYPSQTFSTVYTITEKLTDLKVGVNVLIRGYLDGQPSMDDNDSLPLPFEDFYLSLDDGNLSKSYRLLACFRKDMHRVETFLRMANCRRSPEANCTL</sequence>
<evidence type="ECO:0000256" key="3">
    <source>
        <dbReference type="ARBA" id="ARBA00022525"/>
    </source>
</evidence>
<evidence type="ECO:0000256" key="6">
    <source>
        <dbReference type="RuleBase" id="RU003618"/>
    </source>
</evidence>
<dbReference type="GO" id="GO:0060396">
    <property type="term" value="P:growth hormone receptor signaling pathway"/>
    <property type="evidence" value="ECO:0007669"/>
    <property type="project" value="TreeGrafter"/>
</dbReference>
<keyword evidence="3" id="KW-0964">Secreted</keyword>
<dbReference type="GO" id="GO:0005615">
    <property type="term" value="C:extracellular space"/>
    <property type="evidence" value="ECO:0007669"/>
    <property type="project" value="InterPro"/>
</dbReference>
<dbReference type="InterPro" id="IPR001400">
    <property type="entry name" value="Somatotropin/Prolactin"/>
</dbReference>
<comment type="similarity">
    <text evidence="2 6">Belongs to the somatotropin/prolactin family.</text>
</comment>
<dbReference type="Proteomes" id="UP000694580">
    <property type="component" value="Chromosome 7"/>
</dbReference>
<organism evidence="7 8">
    <name type="scientific">Denticeps clupeoides</name>
    <name type="common">denticle herring</name>
    <dbReference type="NCBI Taxonomy" id="299321"/>
    <lineage>
        <taxon>Eukaryota</taxon>
        <taxon>Metazoa</taxon>
        <taxon>Chordata</taxon>
        <taxon>Craniata</taxon>
        <taxon>Vertebrata</taxon>
        <taxon>Euteleostomi</taxon>
        <taxon>Actinopterygii</taxon>
        <taxon>Neopterygii</taxon>
        <taxon>Teleostei</taxon>
        <taxon>Clupei</taxon>
        <taxon>Clupeiformes</taxon>
        <taxon>Denticipitoidei</taxon>
        <taxon>Denticipitidae</taxon>
        <taxon>Denticeps</taxon>
    </lineage>
</organism>
<dbReference type="GeneTree" id="ENSGT00950000182818"/>
<reference evidence="7" key="3">
    <citation type="submission" date="2025-09" db="UniProtKB">
        <authorList>
            <consortium name="Ensembl"/>
        </authorList>
    </citation>
    <scope>IDENTIFICATION</scope>
</reference>
<dbReference type="PROSITE" id="PS00338">
    <property type="entry name" value="SOMATOTROPIN_2"/>
    <property type="match status" value="1"/>
</dbReference>
<dbReference type="AlphaFoldDB" id="A0AAY4E0S3"/>
<dbReference type="Ensembl" id="ENSDCDT00010061633.1">
    <property type="protein sequence ID" value="ENSDCDP00010051185.1"/>
    <property type="gene ID" value="ENSDCDG00010030164.1"/>
</dbReference>
<dbReference type="InterPro" id="IPR018116">
    <property type="entry name" value="Somatotropin_CS"/>
</dbReference>
<evidence type="ECO:0000313" key="7">
    <source>
        <dbReference type="Ensembl" id="ENSDCDP00010051185.1"/>
    </source>
</evidence>
<dbReference type="GO" id="GO:0048513">
    <property type="term" value="P:animal organ development"/>
    <property type="evidence" value="ECO:0007669"/>
    <property type="project" value="TreeGrafter"/>
</dbReference>
<dbReference type="Gene3D" id="1.20.1250.10">
    <property type="match status" value="1"/>
</dbReference>
<dbReference type="GO" id="GO:0031667">
    <property type="term" value="P:response to nutrient levels"/>
    <property type="evidence" value="ECO:0007669"/>
    <property type="project" value="TreeGrafter"/>
</dbReference>
<name>A0AAY4E0S3_9TELE</name>
<gene>
    <name evidence="7" type="primary">gh1</name>
</gene>
<evidence type="ECO:0000256" key="1">
    <source>
        <dbReference type="ARBA" id="ARBA00004613"/>
    </source>
</evidence>
<dbReference type="GO" id="GO:0046427">
    <property type="term" value="P:positive regulation of receptor signaling pathway via JAK-STAT"/>
    <property type="evidence" value="ECO:0007669"/>
    <property type="project" value="TreeGrafter"/>
</dbReference>
<evidence type="ECO:0008006" key="9">
    <source>
        <dbReference type="Google" id="ProtNLM"/>
    </source>
</evidence>
<reference evidence="7 8" key="1">
    <citation type="submission" date="2020-06" db="EMBL/GenBank/DDBJ databases">
        <authorList>
            <consortium name="Wellcome Sanger Institute Data Sharing"/>
        </authorList>
    </citation>
    <scope>NUCLEOTIDE SEQUENCE [LARGE SCALE GENOMIC DNA]</scope>
</reference>
<keyword evidence="4 6" id="KW-0372">Hormone</keyword>
<evidence type="ECO:0000256" key="2">
    <source>
        <dbReference type="ARBA" id="ARBA00008474"/>
    </source>
</evidence>
<dbReference type="GO" id="GO:0045927">
    <property type="term" value="P:positive regulation of growth"/>
    <property type="evidence" value="ECO:0007669"/>
    <property type="project" value="TreeGrafter"/>
</dbReference>
<protein>
    <recommendedName>
        <fullName evidence="9">Growth hormone</fullName>
    </recommendedName>
</protein>
<dbReference type="PANTHER" id="PTHR11417:SF2">
    <property type="entry name" value="SOMATOTROPIN"/>
    <property type="match status" value="1"/>
</dbReference>
<accession>A0AAY4E0S3</accession>
<dbReference type="PRINTS" id="PR00836">
    <property type="entry name" value="SOMATOTROPIN"/>
</dbReference>
<dbReference type="InterPro" id="IPR009079">
    <property type="entry name" value="4_helix_cytokine-like_core"/>
</dbReference>
<dbReference type="GO" id="GO:0005131">
    <property type="term" value="F:growth hormone receptor binding"/>
    <property type="evidence" value="ECO:0007669"/>
    <property type="project" value="InterPro"/>
</dbReference>
<evidence type="ECO:0000313" key="8">
    <source>
        <dbReference type="Proteomes" id="UP000694580"/>
    </source>
</evidence>
<evidence type="ECO:0000256" key="4">
    <source>
        <dbReference type="ARBA" id="ARBA00022702"/>
    </source>
</evidence>
<reference evidence="7" key="2">
    <citation type="submission" date="2025-08" db="UniProtKB">
        <authorList>
            <consortium name="Ensembl"/>
        </authorList>
    </citation>
    <scope>IDENTIFICATION</scope>
</reference>
<evidence type="ECO:0000256" key="5">
    <source>
        <dbReference type="ARBA" id="ARBA00023157"/>
    </source>
</evidence>
<dbReference type="PANTHER" id="PTHR11417">
    <property type="entry name" value="SOMATOTROPIN,PROLACTIN"/>
    <property type="match status" value="1"/>
</dbReference>